<sequence>MSDVTAEFFKEVKATQMLWGLHDKANDGWVVADSSNFENAETMPLWSTESMAQKCCVDEWSDFVPTQISVAEWLEFWFEELKEDDILIGLDWEDNGPCEELEVVDFTQEVAEIEAL</sequence>
<gene>
    <name evidence="1" type="ORF">PN838_20155</name>
</gene>
<evidence type="ECO:0000313" key="2">
    <source>
        <dbReference type="Proteomes" id="UP001528411"/>
    </source>
</evidence>
<protein>
    <submittedName>
        <fullName evidence="1">DUF2750 domain-containing protein</fullName>
    </submittedName>
</protein>
<name>A0ABT5FHF9_9GAMM</name>
<comment type="caution">
    <text evidence="1">The sequence shown here is derived from an EMBL/GenBank/DDBJ whole genome shotgun (WGS) entry which is preliminary data.</text>
</comment>
<dbReference type="Proteomes" id="UP001528411">
    <property type="component" value="Unassembled WGS sequence"/>
</dbReference>
<accession>A0ABT5FHF9</accession>
<organism evidence="1 2">
    <name type="scientific">Psychrosphaera algicola</name>
    <dbReference type="NCBI Taxonomy" id="3023714"/>
    <lineage>
        <taxon>Bacteria</taxon>
        <taxon>Pseudomonadati</taxon>
        <taxon>Pseudomonadota</taxon>
        <taxon>Gammaproteobacteria</taxon>
        <taxon>Alteromonadales</taxon>
        <taxon>Pseudoalteromonadaceae</taxon>
        <taxon>Psychrosphaera</taxon>
    </lineage>
</organism>
<dbReference type="Pfam" id="PF11042">
    <property type="entry name" value="DUF2750"/>
    <property type="match status" value="1"/>
</dbReference>
<reference evidence="1 2" key="1">
    <citation type="submission" date="2023-01" db="EMBL/GenBank/DDBJ databases">
        <title>Psychrosphaera sp. nov., isolated from marine algae.</title>
        <authorList>
            <person name="Bayburt H."/>
            <person name="Choi B.J."/>
            <person name="Kim J.M."/>
            <person name="Choi D.G."/>
            <person name="Jeon C.O."/>
        </authorList>
    </citation>
    <scope>NUCLEOTIDE SEQUENCE [LARGE SCALE GENOMIC DNA]</scope>
    <source>
        <strain evidence="1 2">G1-22</strain>
    </source>
</reference>
<dbReference type="InterPro" id="IPR021284">
    <property type="entry name" value="DUF2750"/>
</dbReference>
<evidence type="ECO:0000313" key="1">
    <source>
        <dbReference type="EMBL" id="MDC2890629.1"/>
    </source>
</evidence>
<keyword evidence="2" id="KW-1185">Reference proteome</keyword>
<dbReference type="RefSeq" id="WP_215965330.1">
    <property type="nucleotide sequence ID" value="NZ_JAQOMS010000002.1"/>
</dbReference>
<proteinExistence type="predicted"/>
<dbReference type="EMBL" id="JAQOMS010000002">
    <property type="protein sequence ID" value="MDC2890629.1"/>
    <property type="molecule type" value="Genomic_DNA"/>
</dbReference>